<protein>
    <submittedName>
        <fullName evidence="3">Uncharacterized protein</fullName>
    </submittedName>
</protein>
<name>A0AAD5Q9I4_PYTIN</name>
<keyword evidence="2" id="KW-0732">Signal</keyword>
<accession>A0AAD5Q9I4</accession>
<sequence length="278" mass="30403">MRSSFGTAISLASIMGLAQAHGFFTTPSVEFRTPGEDPTAYTGTIDGPSVLPAPPGMTYSHGPSESVKAFTAAFGNSSFKSLRDFVMKHLTLEASKGISKQCGRTRRQRQAQPLPDMLVWQNGPGEGFTASHEGPCEVWCDDERVFQDANCAKSHQEIPAKLPYDKAKCQGKKLMQFVWLALHEVKWQVYTNCVPLIEGAFKDDTGSQSRRHHLNQYHGSRQHHGSSSPDGSADDSSDSDGEAGVEKKETGIMDKFHDAASTFGDKFNQLFGHIFGTV</sequence>
<gene>
    <name evidence="3" type="ORF">P43SY_007402</name>
</gene>
<evidence type="ECO:0000256" key="1">
    <source>
        <dbReference type="SAM" id="MobiDB-lite"/>
    </source>
</evidence>
<evidence type="ECO:0000313" key="4">
    <source>
        <dbReference type="Proteomes" id="UP001209570"/>
    </source>
</evidence>
<feature type="compositionally biased region" description="Acidic residues" evidence="1">
    <location>
        <begin position="232"/>
        <end position="243"/>
    </location>
</feature>
<dbReference type="EMBL" id="JAKCXM010000204">
    <property type="protein sequence ID" value="KAJ0398789.1"/>
    <property type="molecule type" value="Genomic_DNA"/>
</dbReference>
<evidence type="ECO:0000313" key="3">
    <source>
        <dbReference type="EMBL" id="KAJ0398789.1"/>
    </source>
</evidence>
<feature type="compositionally biased region" description="Basic residues" evidence="1">
    <location>
        <begin position="209"/>
        <end position="224"/>
    </location>
</feature>
<feature type="signal peptide" evidence="2">
    <location>
        <begin position="1"/>
        <end position="20"/>
    </location>
</feature>
<feature type="chain" id="PRO_5041909552" evidence="2">
    <location>
        <begin position="21"/>
        <end position="278"/>
    </location>
</feature>
<dbReference type="AlphaFoldDB" id="A0AAD5Q9I4"/>
<keyword evidence="4" id="KW-1185">Reference proteome</keyword>
<evidence type="ECO:0000256" key="2">
    <source>
        <dbReference type="SAM" id="SignalP"/>
    </source>
</evidence>
<feature type="region of interest" description="Disordered" evidence="1">
    <location>
        <begin position="204"/>
        <end position="251"/>
    </location>
</feature>
<reference evidence="3" key="1">
    <citation type="submission" date="2021-12" db="EMBL/GenBank/DDBJ databases">
        <title>Prjna785345.</title>
        <authorList>
            <person name="Rujirawat T."/>
            <person name="Krajaejun T."/>
        </authorList>
    </citation>
    <scope>NUCLEOTIDE SEQUENCE</scope>
    <source>
        <strain evidence="3">Pi057C3</strain>
    </source>
</reference>
<dbReference type="Proteomes" id="UP001209570">
    <property type="component" value="Unassembled WGS sequence"/>
</dbReference>
<proteinExistence type="predicted"/>
<comment type="caution">
    <text evidence="3">The sequence shown here is derived from an EMBL/GenBank/DDBJ whole genome shotgun (WGS) entry which is preliminary data.</text>
</comment>
<organism evidence="3 4">
    <name type="scientific">Pythium insidiosum</name>
    <name type="common">Pythiosis disease agent</name>
    <dbReference type="NCBI Taxonomy" id="114742"/>
    <lineage>
        <taxon>Eukaryota</taxon>
        <taxon>Sar</taxon>
        <taxon>Stramenopiles</taxon>
        <taxon>Oomycota</taxon>
        <taxon>Peronosporomycetes</taxon>
        <taxon>Pythiales</taxon>
        <taxon>Pythiaceae</taxon>
        <taxon>Pythium</taxon>
    </lineage>
</organism>